<proteinExistence type="predicted"/>
<sequence>MDTTTLRVSEPRELLALVPHRLGFRPRESVVAVSLRPPRGTVGLVVRADVDALADPVEGGARARALVALLDDDGARRALLVVYTDHDPRLGPAAAGAAVHRAVDVFREAAAVALGEVHVWVVCATGYLALDCAQDCCPPGGRPLRELDATQTGARLVLAGSAVAESRDALARIPPADAERRRGTARSRRRWEGRHAEALAAGPEDVARWRAGCVSAWRRAVATQEAVIAREGATDGRDGDADVPAPVGGENARAAGRGGAGAVVAAPWGHLEAGLRDRRVRDAVLVSFVGGDDDLPERSVQVEPLAPAVHAEVGAAVAAIVDPARSTPPPPSPCAGERALEQVVAHGRTGHQAPALTLLAVLAWWRGDGARAAVLLDRALEDEPQHTLALLVHALLAAAVAPGWLRRAG</sequence>
<keyword evidence="2" id="KW-1185">Reference proteome</keyword>
<dbReference type="Proteomes" id="UP000008460">
    <property type="component" value="Chromosome"/>
</dbReference>
<dbReference type="InterPro" id="IPR025447">
    <property type="entry name" value="DUF4192"/>
</dbReference>
<dbReference type="KEGG" id="cfi:Celf_2164"/>
<gene>
    <name evidence="1" type="ordered locus">Celf_2164</name>
</gene>
<dbReference type="AlphaFoldDB" id="F4H1J3"/>
<evidence type="ECO:0000313" key="1">
    <source>
        <dbReference type="EMBL" id="AEE46292.1"/>
    </source>
</evidence>
<dbReference type="HOGENOM" id="CLU_722985_0_0_11"/>
<dbReference type="STRING" id="590998.Celf_2164"/>
<dbReference type="EMBL" id="CP002666">
    <property type="protein sequence ID" value="AEE46292.1"/>
    <property type="molecule type" value="Genomic_DNA"/>
</dbReference>
<dbReference type="eggNOG" id="ENOG5031GJC">
    <property type="taxonomic scope" value="Bacteria"/>
</dbReference>
<evidence type="ECO:0000313" key="2">
    <source>
        <dbReference type="Proteomes" id="UP000008460"/>
    </source>
</evidence>
<dbReference type="Pfam" id="PF13830">
    <property type="entry name" value="DUF4192"/>
    <property type="match status" value="1"/>
</dbReference>
<protein>
    <recommendedName>
        <fullName evidence="3">DUF4192 domain-containing protein</fullName>
    </recommendedName>
</protein>
<accession>F4H1J3</accession>
<organism evidence="1 2">
    <name type="scientific">Cellulomonas fimi (strain ATCC 484 / DSM 20113 / JCM 1341 / CCUG 24087 / LMG 16345 / NBRC 15513 / NCIMB 8980 / NCTC 7547 / NRS-133)</name>
    <dbReference type="NCBI Taxonomy" id="590998"/>
    <lineage>
        <taxon>Bacteria</taxon>
        <taxon>Bacillati</taxon>
        <taxon>Actinomycetota</taxon>
        <taxon>Actinomycetes</taxon>
        <taxon>Micrococcales</taxon>
        <taxon>Cellulomonadaceae</taxon>
        <taxon>Cellulomonas</taxon>
    </lineage>
</organism>
<evidence type="ECO:0008006" key="3">
    <source>
        <dbReference type="Google" id="ProtNLM"/>
    </source>
</evidence>
<reference evidence="1 2" key="1">
    <citation type="submission" date="2011-04" db="EMBL/GenBank/DDBJ databases">
        <title>Complete sequence of Cellulomonas fimi ATCC 484.</title>
        <authorList>
            <consortium name="US DOE Joint Genome Institute"/>
            <person name="Lucas S."/>
            <person name="Han J."/>
            <person name="Lapidus A."/>
            <person name="Cheng J.-F."/>
            <person name="Goodwin L."/>
            <person name="Pitluck S."/>
            <person name="Peters L."/>
            <person name="Chertkov O."/>
            <person name="Detter J.C."/>
            <person name="Han C."/>
            <person name="Tapia R."/>
            <person name="Land M."/>
            <person name="Hauser L."/>
            <person name="Kyrpides N."/>
            <person name="Ivanova N."/>
            <person name="Ovchinnikova G."/>
            <person name="Pagani I."/>
            <person name="Mead D."/>
            <person name="Brumm P."/>
            <person name="Woyke T."/>
        </authorList>
    </citation>
    <scope>NUCLEOTIDE SEQUENCE [LARGE SCALE GENOMIC DNA]</scope>
    <source>
        <strain evidence="2">ATCC 484 / DSM 20113 / JCM 1341 / NBRC 15513 / NCIMB 8980 / NCTC 7547</strain>
    </source>
</reference>
<name>F4H1J3_CELFA</name>
<dbReference type="RefSeq" id="WP_013771318.1">
    <property type="nucleotide sequence ID" value="NC_015514.1"/>
</dbReference>